<organism evidence="2 3">
    <name type="scientific">Caenibius tardaugens NBRC 16725</name>
    <dbReference type="NCBI Taxonomy" id="1219035"/>
    <lineage>
        <taxon>Bacteria</taxon>
        <taxon>Pseudomonadati</taxon>
        <taxon>Pseudomonadota</taxon>
        <taxon>Alphaproteobacteria</taxon>
        <taxon>Sphingomonadales</taxon>
        <taxon>Erythrobacteraceae</taxon>
        <taxon>Caenibius</taxon>
    </lineage>
</organism>
<comment type="caution">
    <text evidence="2">The sequence shown here is derived from an EMBL/GenBank/DDBJ whole genome shotgun (WGS) entry which is preliminary data.</text>
</comment>
<evidence type="ECO:0000313" key="3">
    <source>
        <dbReference type="Proteomes" id="UP000016568"/>
    </source>
</evidence>
<feature type="region of interest" description="Disordered" evidence="1">
    <location>
        <begin position="142"/>
        <end position="167"/>
    </location>
</feature>
<protein>
    <submittedName>
        <fullName evidence="2">Uncharacterized protein</fullName>
    </submittedName>
</protein>
<evidence type="ECO:0000313" key="2">
    <source>
        <dbReference type="EMBL" id="GAD48821.1"/>
    </source>
</evidence>
<gene>
    <name evidence="2" type="ORF">NT2_04_02330</name>
</gene>
<reference evidence="2 3" key="1">
    <citation type="submission" date="2013-09" db="EMBL/GenBank/DDBJ databases">
        <title>Whole genome shotgun sequence of Novosphingobium tardaugens NBRC 16725.</title>
        <authorList>
            <person name="Isaki S."/>
            <person name="Hosoyama A."/>
            <person name="Tsuchikane K."/>
            <person name="Katsumata H."/>
            <person name="Ando Y."/>
            <person name="Yamazaki S."/>
            <person name="Fujita N."/>
        </authorList>
    </citation>
    <scope>NUCLEOTIDE SEQUENCE [LARGE SCALE GENOMIC DNA]</scope>
    <source>
        <strain evidence="2 3">NBRC 16725</strain>
    </source>
</reference>
<sequence length="167" mass="17862">MSIGDRRVGFMAARSSRQWAVLPLAAGMALLVGCASAPPLQAGIKVVPDERMEVFWVRAYPGKEGVLVTGQVRRTGMSKPALGGHLHVTAEMEDRHQPASVDTRWTGSLSGRVRRSARFSVLVPAVPADRLRSIRVEYRAGRDAAPKGKAATDSPSVPVAGGSHDRI</sequence>
<dbReference type="KEGG" id="ntd:EGO55_09125"/>
<keyword evidence="3" id="KW-1185">Reference proteome</keyword>
<accession>U2Y6N9</accession>
<dbReference type="Proteomes" id="UP000016568">
    <property type="component" value="Unassembled WGS sequence"/>
</dbReference>
<dbReference type="RefSeq" id="WP_021689728.1">
    <property type="nucleotide sequence ID" value="NZ_BASZ01000004.1"/>
</dbReference>
<evidence type="ECO:0000256" key="1">
    <source>
        <dbReference type="SAM" id="MobiDB-lite"/>
    </source>
</evidence>
<dbReference type="OrthoDB" id="7188134at2"/>
<dbReference type="EMBL" id="BASZ01000004">
    <property type="protein sequence ID" value="GAD48821.1"/>
    <property type="molecule type" value="Genomic_DNA"/>
</dbReference>
<name>U2Y6N9_9SPHN</name>
<dbReference type="PROSITE" id="PS51257">
    <property type="entry name" value="PROKAR_LIPOPROTEIN"/>
    <property type="match status" value="1"/>
</dbReference>
<dbReference type="AlphaFoldDB" id="U2Y6N9"/>
<proteinExistence type="predicted"/>